<evidence type="ECO:0000313" key="1">
    <source>
        <dbReference type="EMBL" id="MFD2840564.1"/>
    </source>
</evidence>
<name>A0ABW5XHL7_9MICO</name>
<accession>A0ABW5XHL7</accession>
<reference evidence="2" key="1">
    <citation type="journal article" date="2019" name="Int. J. Syst. Evol. Microbiol.">
        <title>The Global Catalogue of Microorganisms (GCM) 10K type strain sequencing project: providing services to taxonomists for standard genome sequencing and annotation.</title>
        <authorList>
            <consortium name="The Broad Institute Genomics Platform"/>
            <consortium name="The Broad Institute Genome Sequencing Center for Infectious Disease"/>
            <person name="Wu L."/>
            <person name="Ma J."/>
        </authorList>
    </citation>
    <scope>NUCLEOTIDE SEQUENCE [LARGE SCALE GENOMIC DNA]</scope>
    <source>
        <strain evidence="2">KCTC 33576</strain>
    </source>
</reference>
<evidence type="ECO:0000313" key="2">
    <source>
        <dbReference type="Proteomes" id="UP001597391"/>
    </source>
</evidence>
<dbReference type="RefSeq" id="WP_377466431.1">
    <property type="nucleotide sequence ID" value="NZ_JBHUOP010000003.1"/>
</dbReference>
<sequence length="192" mass="21282">MTSATQRIAQYNKEVGQPRGGLMSLKLLTVIQLDDGLGMLDYEGENVRARVVRLAVHHPSRLTDVLVESQDEARQVAESVFRASLVGARRLSDAGLFPAAHQDATQTLRDFTLSTYADGVASIKLDERAVQSACRLASYEITRHAGLAWYDPADTDRFRDATTVSHIMMTERTQDFLREYGPAMAVEFAFAS</sequence>
<proteinExistence type="predicted"/>
<gene>
    <name evidence="1" type="ORF">ACFSYH_08270</name>
</gene>
<comment type="caution">
    <text evidence="1">The sequence shown here is derived from an EMBL/GenBank/DDBJ whole genome shotgun (WGS) entry which is preliminary data.</text>
</comment>
<keyword evidence="2" id="KW-1185">Reference proteome</keyword>
<protein>
    <submittedName>
        <fullName evidence="1">Uncharacterized protein</fullName>
    </submittedName>
</protein>
<dbReference type="EMBL" id="JBHUOP010000003">
    <property type="protein sequence ID" value="MFD2840564.1"/>
    <property type="molecule type" value="Genomic_DNA"/>
</dbReference>
<dbReference type="Proteomes" id="UP001597391">
    <property type="component" value="Unassembled WGS sequence"/>
</dbReference>
<organism evidence="1 2">
    <name type="scientific">Populibacterium corticicola</name>
    <dbReference type="NCBI Taxonomy" id="1812826"/>
    <lineage>
        <taxon>Bacteria</taxon>
        <taxon>Bacillati</taxon>
        <taxon>Actinomycetota</taxon>
        <taxon>Actinomycetes</taxon>
        <taxon>Micrococcales</taxon>
        <taxon>Jonesiaceae</taxon>
        <taxon>Populibacterium</taxon>
    </lineage>
</organism>